<dbReference type="PANTHER" id="PTHR11846">
    <property type="entry name" value="ADENYLOSUCCINATE SYNTHETASE"/>
    <property type="match status" value="1"/>
</dbReference>
<dbReference type="EMBL" id="QLTW01000237">
    <property type="protein sequence ID" value="MBT9145948.1"/>
    <property type="molecule type" value="Genomic_DNA"/>
</dbReference>
<dbReference type="InterPro" id="IPR042111">
    <property type="entry name" value="Adenylosuccinate_synth_dom3"/>
</dbReference>
<evidence type="ECO:0000256" key="4">
    <source>
        <dbReference type="ARBA" id="ARBA00022755"/>
    </source>
</evidence>
<comment type="caution">
    <text evidence="7">The sequence shown here is derived from an EMBL/GenBank/DDBJ whole genome shotgun (WGS) entry which is preliminary data.</text>
</comment>
<dbReference type="GO" id="GO:0044208">
    <property type="term" value="P:'de novo' AMP biosynthetic process"/>
    <property type="evidence" value="ECO:0007669"/>
    <property type="project" value="TreeGrafter"/>
</dbReference>
<sequence length="307" mass="34419">MQVIPCGWTNPHAKIYIGRGALVNVAQLKKELNWVRAIDPLFDQRFFIDYKAGVLDEKFALQEGHTTGELHQRIGSTGEGVGVARIARIQRNPNNFRFFHELPETEGLAQFCFDTVATLNYYNCLGENILLEGAQGSALSLIHGSWPYVTSHDTNAAQLAADIGIAPQHITDVMLVARTYPIRVAGNSGYLHQEITWDKLSTKLGKHTQEQTTVTKKIRRIGEWDDSLIDRAVLLNAPTCMAMMFVDYLDPVDSGVDEYNNLSITTKNFIKYVENKWQVPITLIGTGGYEKDNKFHVVDRTKGVIHG</sequence>
<dbReference type="SUPFAM" id="SSF52540">
    <property type="entry name" value="P-loop containing nucleoside triphosphate hydrolases"/>
    <property type="match status" value="1"/>
</dbReference>
<evidence type="ECO:0000313" key="7">
    <source>
        <dbReference type="EMBL" id="MBT9145948.1"/>
    </source>
</evidence>
<keyword evidence="3" id="KW-0547">Nucleotide-binding</keyword>
<evidence type="ECO:0000313" key="8">
    <source>
        <dbReference type="Proteomes" id="UP000811545"/>
    </source>
</evidence>
<organism evidence="7 8">
    <name type="scientific">Psychracetigena formicireducens</name>
    <dbReference type="NCBI Taxonomy" id="2986056"/>
    <lineage>
        <taxon>Bacteria</taxon>
        <taxon>Bacillati</taxon>
        <taxon>Candidatus Lithacetigenota</taxon>
        <taxon>Candidatus Psychracetigena</taxon>
    </lineage>
</organism>
<dbReference type="EC" id="6.3.4.4" evidence="7"/>
<evidence type="ECO:0000256" key="5">
    <source>
        <dbReference type="ARBA" id="ARBA00022842"/>
    </source>
</evidence>
<evidence type="ECO:0000256" key="6">
    <source>
        <dbReference type="ARBA" id="ARBA00023134"/>
    </source>
</evidence>
<dbReference type="InterPro" id="IPR042109">
    <property type="entry name" value="Adenylosuccinate_synth_dom1"/>
</dbReference>
<dbReference type="SMART" id="SM00788">
    <property type="entry name" value="Adenylsucc_synt"/>
    <property type="match status" value="1"/>
</dbReference>
<evidence type="ECO:0000256" key="3">
    <source>
        <dbReference type="ARBA" id="ARBA00022741"/>
    </source>
</evidence>
<dbReference type="GO" id="GO:0004019">
    <property type="term" value="F:adenylosuccinate synthase activity"/>
    <property type="evidence" value="ECO:0007669"/>
    <property type="project" value="UniProtKB-EC"/>
</dbReference>
<protein>
    <submittedName>
        <fullName evidence="7">Adenylosuccinate synthetase</fullName>
        <ecNumber evidence="7">6.3.4.4</ecNumber>
    </submittedName>
</protein>
<dbReference type="Pfam" id="PF00709">
    <property type="entry name" value="Adenylsucc_synt"/>
    <property type="match status" value="2"/>
</dbReference>
<dbReference type="Gene3D" id="3.40.440.10">
    <property type="entry name" value="Adenylosuccinate Synthetase, subunit A, domain 1"/>
    <property type="match status" value="1"/>
</dbReference>
<dbReference type="Gene3D" id="3.90.170.10">
    <property type="entry name" value="Adenylosuccinate Synthetase, subunit A, domain 3"/>
    <property type="match status" value="1"/>
</dbReference>
<proteinExistence type="predicted"/>
<dbReference type="Proteomes" id="UP000811545">
    <property type="component" value="Unassembled WGS sequence"/>
</dbReference>
<keyword evidence="1 7" id="KW-0436">Ligase</keyword>
<gene>
    <name evidence="7" type="primary">purA_2</name>
    <name evidence="7" type="ORF">DDT42_01826</name>
</gene>
<dbReference type="GO" id="GO:0005525">
    <property type="term" value="F:GTP binding"/>
    <property type="evidence" value="ECO:0007669"/>
    <property type="project" value="UniProtKB-KW"/>
</dbReference>
<keyword evidence="2" id="KW-0479">Metal-binding</keyword>
<evidence type="ECO:0000256" key="1">
    <source>
        <dbReference type="ARBA" id="ARBA00022598"/>
    </source>
</evidence>
<dbReference type="GO" id="GO:0046872">
    <property type="term" value="F:metal ion binding"/>
    <property type="evidence" value="ECO:0007669"/>
    <property type="project" value="UniProtKB-KW"/>
</dbReference>
<dbReference type="GO" id="GO:0005737">
    <property type="term" value="C:cytoplasm"/>
    <property type="evidence" value="ECO:0007669"/>
    <property type="project" value="TreeGrafter"/>
</dbReference>
<keyword evidence="5" id="KW-0460">Magnesium</keyword>
<dbReference type="GO" id="GO:0046040">
    <property type="term" value="P:IMP metabolic process"/>
    <property type="evidence" value="ECO:0007669"/>
    <property type="project" value="TreeGrafter"/>
</dbReference>
<keyword evidence="6" id="KW-0342">GTP-binding</keyword>
<evidence type="ECO:0000256" key="2">
    <source>
        <dbReference type="ARBA" id="ARBA00022723"/>
    </source>
</evidence>
<dbReference type="PANTHER" id="PTHR11846:SF0">
    <property type="entry name" value="ADENYLOSUCCINATE SYNTHETASE"/>
    <property type="match status" value="1"/>
</dbReference>
<dbReference type="AlphaFoldDB" id="A0A9E2F7T7"/>
<name>A0A9E2F7T7_PSYF1</name>
<dbReference type="InterPro" id="IPR027417">
    <property type="entry name" value="P-loop_NTPase"/>
</dbReference>
<dbReference type="InterPro" id="IPR001114">
    <property type="entry name" value="Adenylosuccinate_synthetase"/>
</dbReference>
<keyword evidence="4" id="KW-0658">Purine biosynthesis</keyword>
<reference evidence="7 8" key="1">
    <citation type="journal article" date="2021" name="bioRxiv">
        <title>Unique metabolic strategies in Hadean analogues reveal hints for primordial physiology.</title>
        <authorList>
            <person name="Nobu M.K."/>
            <person name="Nakai R."/>
            <person name="Tamazawa S."/>
            <person name="Mori H."/>
            <person name="Toyoda A."/>
            <person name="Ijiri A."/>
            <person name="Suzuki S."/>
            <person name="Kurokawa K."/>
            <person name="Kamagata Y."/>
            <person name="Tamaki H."/>
        </authorList>
    </citation>
    <scope>NUCLEOTIDE SEQUENCE [LARGE SCALE GENOMIC DNA]</scope>
    <source>
        <strain evidence="7">BS525</strain>
    </source>
</reference>
<accession>A0A9E2F7T7</accession>